<evidence type="ECO:0000313" key="3">
    <source>
        <dbReference type="EMBL" id="GAF75390.1"/>
    </source>
</evidence>
<evidence type="ECO:0000256" key="1">
    <source>
        <dbReference type="SAM" id="Coils"/>
    </source>
</evidence>
<sequence length="247" mass="27214">MSGLPLQVAQAEKTAEHLIAGTEPGEKAPVVDQHQQQTPEKTPQEQLEALQHKYKVLDGKYKKEIKAVGADELQRLTSENGQLKAHVIELQKATQANEDLVREVRAELDKKPNVEPVQEADIAPTDVSAILSDEDREHLEAEDLGGKTLEIIVKMMDALGAKGAGDVGNQVQQIAKQVQTVSEKVERSDSERAADRLKAEVPEFETVNVAPEFIAWLDQPINSFSQRLNRADLQDAISNGNYEAVNL</sequence>
<name>X0TH11_9ZZZZ</name>
<comment type="caution">
    <text evidence="3">The sequence shown here is derived from an EMBL/GenBank/DDBJ whole genome shotgun (WGS) entry which is preliminary data.</text>
</comment>
<organism evidence="3">
    <name type="scientific">marine sediment metagenome</name>
    <dbReference type="NCBI Taxonomy" id="412755"/>
    <lineage>
        <taxon>unclassified sequences</taxon>
        <taxon>metagenomes</taxon>
        <taxon>ecological metagenomes</taxon>
    </lineage>
</organism>
<keyword evidence="1" id="KW-0175">Coiled coil</keyword>
<reference evidence="3" key="1">
    <citation type="journal article" date="2014" name="Front. Microbiol.">
        <title>High frequency of phylogenetically diverse reductive dehalogenase-homologous genes in deep subseafloor sedimentary metagenomes.</title>
        <authorList>
            <person name="Kawai M."/>
            <person name="Futagami T."/>
            <person name="Toyoda A."/>
            <person name="Takaki Y."/>
            <person name="Nishi S."/>
            <person name="Hori S."/>
            <person name="Arai W."/>
            <person name="Tsubouchi T."/>
            <person name="Morono Y."/>
            <person name="Uchiyama I."/>
            <person name="Ito T."/>
            <person name="Fujiyama A."/>
            <person name="Inagaki F."/>
            <person name="Takami H."/>
        </authorList>
    </citation>
    <scope>NUCLEOTIDE SEQUENCE</scope>
    <source>
        <strain evidence="3">Expedition CK06-06</strain>
    </source>
</reference>
<dbReference type="EMBL" id="BARS01005566">
    <property type="protein sequence ID" value="GAF75390.1"/>
    <property type="molecule type" value="Genomic_DNA"/>
</dbReference>
<feature type="coiled-coil region" evidence="1">
    <location>
        <begin position="73"/>
        <end position="110"/>
    </location>
</feature>
<feature type="compositionally biased region" description="Low complexity" evidence="2">
    <location>
        <begin position="33"/>
        <end position="44"/>
    </location>
</feature>
<gene>
    <name evidence="3" type="ORF">S01H1_10926</name>
</gene>
<proteinExistence type="predicted"/>
<accession>X0TH11</accession>
<dbReference type="AlphaFoldDB" id="X0TH11"/>
<feature type="non-terminal residue" evidence="3">
    <location>
        <position position="247"/>
    </location>
</feature>
<protein>
    <submittedName>
        <fullName evidence="3">Uncharacterized protein</fullName>
    </submittedName>
</protein>
<feature type="region of interest" description="Disordered" evidence="2">
    <location>
        <begin position="1"/>
        <end position="44"/>
    </location>
</feature>
<evidence type="ECO:0000256" key="2">
    <source>
        <dbReference type="SAM" id="MobiDB-lite"/>
    </source>
</evidence>